<dbReference type="GO" id="GO:0019677">
    <property type="term" value="P:NAD+ catabolic process"/>
    <property type="evidence" value="ECO:0007669"/>
    <property type="project" value="TreeGrafter"/>
</dbReference>
<accession>A0A1C2TC29</accession>
<organism evidence="11 12">
    <name type="scientific">Acinetobacter pittii</name>
    <name type="common">Acinetobacter genomosp. 3</name>
    <dbReference type="NCBI Taxonomy" id="48296"/>
    <lineage>
        <taxon>Bacteria</taxon>
        <taxon>Pseudomonadati</taxon>
        <taxon>Pseudomonadota</taxon>
        <taxon>Gammaproteobacteria</taxon>
        <taxon>Moraxellales</taxon>
        <taxon>Moraxellaceae</taxon>
        <taxon>Acinetobacter</taxon>
        <taxon>Acinetobacter calcoaceticus/baumannii complex</taxon>
    </lineage>
</organism>
<evidence type="ECO:0000256" key="9">
    <source>
        <dbReference type="ARBA" id="ARBA00023679"/>
    </source>
</evidence>
<keyword evidence="7" id="KW-0460">Magnesium</keyword>
<sequence>MDTNNLPIAYIFQQQQLLVDANFNLPCLEQQEYDLPIQADPLVIARDFQESELIPNGYQFIPIRQLLQYWTKPQFEQASRAFQLLEWRRNHQFCSRCGHKTQQHKTEYSMTCPACNFSQYPRVNPCVITIITRGEDEILLAKNARNTSQMYSLIAGFVEVGETLEDAVRRETLEEVGLHIKNIQYLASQPWPFPSNLMLAFKAEYEAGEIEIQEKELSDAQFFKFNQLPEIPFKGSIAHAMIMHVIHGTPVADDTKRWL</sequence>
<keyword evidence="6 11" id="KW-0378">Hydrolase</keyword>
<dbReference type="SUPFAM" id="SSF55811">
    <property type="entry name" value="Nudix"/>
    <property type="match status" value="2"/>
</dbReference>
<accession>K9CDU7</accession>
<dbReference type="InterPro" id="IPR049734">
    <property type="entry name" value="NudC-like_C"/>
</dbReference>
<evidence type="ECO:0000313" key="12">
    <source>
        <dbReference type="Proteomes" id="UP000660083"/>
    </source>
</evidence>
<dbReference type="CDD" id="cd03429">
    <property type="entry name" value="NUDIX_NADH_pyrophosphatase_Nudt13"/>
    <property type="match status" value="1"/>
</dbReference>
<dbReference type="PROSITE" id="PS51462">
    <property type="entry name" value="NUDIX"/>
    <property type="match status" value="1"/>
</dbReference>
<dbReference type="InterPro" id="IPR050241">
    <property type="entry name" value="NAD-cap_RNA_hydrolase_NudC"/>
</dbReference>
<comment type="cofactor">
    <cofactor evidence="2">
        <name>Zn(2+)</name>
        <dbReference type="ChEBI" id="CHEBI:29105"/>
    </cofactor>
</comment>
<comment type="cofactor">
    <cofactor evidence="1">
        <name>Mg(2+)</name>
        <dbReference type="ChEBI" id="CHEBI:18420"/>
    </cofactor>
</comment>
<dbReference type="GO" id="GO:0046872">
    <property type="term" value="F:metal ion binding"/>
    <property type="evidence" value="ECO:0007669"/>
    <property type="project" value="UniProtKB-KW"/>
</dbReference>
<proteinExistence type="inferred from homology"/>
<evidence type="ECO:0000256" key="4">
    <source>
        <dbReference type="ARBA" id="ARBA00012381"/>
    </source>
</evidence>
<evidence type="ECO:0000256" key="1">
    <source>
        <dbReference type="ARBA" id="ARBA00001946"/>
    </source>
</evidence>
<evidence type="ECO:0000256" key="2">
    <source>
        <dbReference type="ARBA" id="ARBA00001947"/>
    </source>
</evidence>
<feature type="domain" description="Nudix hydrolase" evidence="10">
    <location>
        <begin position="121"/>
        <end position="245"/>
    </location>
</feature>
<gene>
    <name evidence="11" type="primary">nudC</name>
    <name evidence="11" type="ORF">JDA50_11455</name>
</gene>
<comment type="similarity">
    <text evidence="3">Belongs to the Nudix hydrolase family. NudC subfamily.</text>
</comment>
<dbReference type="InterPro" id="IPR000086">
    <property type="entry name" value="NUDIX_hydrolase_dom"/>
</dbReference>
<dbReference type="Pfam" id="PF00293">
    <property type="entry name" value="NUDIX"/>
    <property type="match status" value="1"/>
</dbReference>
<keyword evidence="8" id="KW-0520">NAD</keyword>
<reference evidence="11" key="1">
    <citation type="submission" date="2020-12" db="EMBL/GenBank/DDBJ databases">
        <authorList>
            <person name="Chopjitt P."/>
        </authorList>
    </citation>
    <scope>NUCLEOTIDE SEQUENCE</scope>
    <source>
        <strain evidence="11">AP1</strain>
    </source>
</reference>
<dbReference type="Proteomes" id="UP000660083">
    <property type="component" value="Unassembled WGS sequence"/>
</dbReference>
<comment type="catalytic activity">
    <reaction evidence="9">
        <text>a 5'-end NAD(+)-phospho-ribonucleoside in mRNA + H2O = a 5'-end phospho-adenosine-phospho-ribonucleoside in mRNA + beta-nicotinamide D-ribonucleotide + 2 H(+)</text>
        <dbReference type="Rhea" id="RHEA:60876"/>
        <dbReference type="Rhea" id="RHEA-COMP:15698"/>
        <dbReference type="Rhea" id="RHEA-COMP:15719"/>
        <dbReference type="ChEBI" id="CHEBI:14649"/>
        <dbReference type="ChEBI" id="CHEBI:15377"/>
        <dbReference type="ChEBI" id="CHEBI:15378"/>
        <dbReference type="ChEBI" id="CHEBI:144029"/>
        <dbReference type="ChEBI" id="CHEBI:144051"/>
    </reaction>
    <physiologicalReaction direction="left-to-right" evidence="9">
        <dbReference type="Rhea" id="RHEA:60877"/>
    </physiologicalReaction>
</comment>
<name>A0A1C2TC29_ACIPI</name>
<evidence type="ECO:0000256" key="8">
    <source>
        <dbReference type="ARBA" id="ARBA00023027"/>
    </source>
</evidence>
<dbReference type="EC" id="3.6.1.22" evidence="4"/>
<dbReference type="GO" id="GO:0006742">
    <property type="term" value="P:NADP+ catabolic process"/>
    <property type="evidence" value="ECO:0007669"/>
    <property type="project" value="TreeGrafter"/>
</dbReference>
<dbReference type="AlphaFoldDB" id="A0A1C2TC29"/>
<dbReference type="PANTHER" id="PTHR42904:SF6">
    <property type="entry name" value="NAD-CAPPED RNA HYDROLASE NUDT12"/>
    <property type="match status" value="1"/>
</dbReference>
<dbReference type="Gene3D" id="3.90.79.20">
    <property type="match status" value="1"/>
</dbReference>
<evidence type="ECO:0000256" key="3">
    <source>
        <dbReference type="ARBA" id="ARBA00009595"/>
    </source>
</evidence>
<dbReference type="PANTHER" id="PTHR42904">
    <property type="entry name" value="NUDIX HYDROLASE, NUDC SUBFAMILY"/>
    <property type="match status" value="1"/>
</dbReference>
<dbReference type="InterPro" id="IPR015797">
    <property type="entry name" value="NUDIX_hydrolase-like_dom_sf"/>
</dbReference>
<dbReference type="GO" id="GO:0035529">
    <property type="term" value="F:NADH pyrophosphatase activity"/>
    <property type="evidence" value="ECO:0007669"/>
    <property type="project" value="TreeGrafter"/>
</dbReference>
<dbReference type="Gene3D" id="3.90.79.10">
    <property type="entry name" value="Nucleoside Triphosphate Pyrophosphohydrolase"/>
    <property type="match status" value="1"/>
</dbReference>
<dbReference type="InterPro" id="IPR020084">
    <property type="entry name" value="NUDIX_hydrolase_CS"/>
</dbReference>
<dbReference type="InterPro" id="IPR015376">
    <property type="entry name" value="Znr_NADH_PPase"/>
</dbReference>
<dbReference type="PROSITE" id="PS00893">
    <property type="entry name" value="NUDIX_BOX"/>
    <property type="match status" value="1"/>
</dbReference>
<comment type="caution">
    <text evidence="11">The sequence shown here is derived from an EMBL/GenBank/DDBJ whole genome shotgun (WGS) entry which is preliminary data.</text>
</comment>
<evidence type="ECO:0000256" key="7">
    <source>
        <dbReference type="ARBA" id="ARBA00022842"/>
    </source>
</evidence>
<dbReference type="RefSeq" id="WP_002116282.1">
    <property type="nucleotide sequence ID" value="NZ_AMST01000041.1"/>
</dbReference>
<evidence type="ECO:0000256" key="5">
    <source>
        <dbReference type="ARBA" id="ARBA00022723"/>
    </source>
</evidence>
<protein>
    <recommendedName>
        <fullName evidence="4">NAD(+) diphosphatase</fullName>
        <ecNumber evidence="4">3.6.1.22</ecNumber>
    </recommendedName>
</protein>
<evidence type="ECO:0000256" key="6">
    <source>
        <dbReference type="ARBA" id="ARBA00022801"/>
    </source>
</evidence>
<dbReference type="EMBL" id="JAEFCT010000008">
    <property type="protein sequence ID" value="MBK1445038.1"/>
    <property type="molecule type" value="Genomic_DNA"/>
</dbReference>
<keyword evidence="5" id="KW-0479">Metal-binding</keyword>
<evidence type="ECO:0000259" key="10">
    <source>
        <dbReference type="PROSITE" id="PS51462"/>
    </source>
</evidence>
<evidence type="ECO:0000313" key="11">
    <source>
        <dbReference type="EMBL" id="MBK1445038.1"/>
    </source>
</evidence>
<dbReference type="NCBIfam" id="NF001299">
    <property type="entry name" value="PRK00241.1"/>
    <property type="match status" value="1"/>
</dbReference>
<dbReference type="Pfam" id="PF09297">
    <property type="entry name" value="Zn_ribbon_NUD"/>
    <property type="match status" value="1"/>
</dbReference>
<dbReference type="GO" id="GO:0005829">
    <property type="term" value="C:cytosol"/>
    <property type="evidence" value="ECO:0007669"/>
    <property type="project" value="TreeGrafter"/>
</dbReference>